<evidence type="ECO:0000313" key="2">
    <source>
        <dbReference type="Proteomes" id="UP000752647"/>
    </source>
</evidence>
<name>A0A9Q3SWB8_9LACO</name>
<proteinExistence type="predicted"/>
<sequence length="64" mass="7500">MYSKSYDQTEDMISQHKILTHLARLYEEEELQPITTKTYKIINAENMKKAHAAVLIIAFIQTLM</sequence>
<dbReference type="RefSeq" id="WP_224144293.1">
    <property type="nucleotide sequence ID" value="NZ_CBCPIF010000001.1"/>
</dbReference>
<protein>
    <submittedName>
        <fullName evidence="1">Oxidoreductase</fullName>
    </submittedName>
</protein>
<accession>A0A9Q3SWB8</accession>
<comment type="caution">
    <text evidence="1">The sequence shown here is derived from an EMBL/GenBank/DDBJ whole genome shotgun (WGS) entry which is preliminary data.</text>
</comment>
<evidence type="ECO:0000313" key="1">
    <source>
        <dbReference type="EMBL" id="MBZ5962966.1"/>
    </source>
</evidence>
<dbReference type="AlphaFoldDB" id="A0A9Q3SWB8"/>
<dbReference type="EMBL" id="JAHBFI010000019">
    <property type="protein sequence ID" value="MBZ5962966.1"/>
    <property type="molecule type" value="Genomic_DNA"/>
</dbReference>
<dbReference type="Proteomes" id="UP000752647">
    <property type="component" value="Unassembled WGS sequence"/>
</dbReference>
<organism evidence="1 2">
    <name type="scientific">Leuconostoc gasicomitatum</name>
    <dbReference type="NCBI Taxonomy" id="115778"/>
    <lineage>
        <taxon>Bacteria</taxon>
        <taxon>Bacillati</taxon>
        <taxon>Bacillota</taxon>
        <taxon>Bacilli</taxon>
        <taxon>Lactobacillales</taxon>
        <taxon>Lactobacillaceae</taxon>
        <taxon>Leuconostoc</taxon>
        <taxon>Leuconostoc gelidum group</taxon>
    </lineage>
</organism>
<gene>
    <name evidence="1" type="ORF">KIJ12_07420</name>
</gene>
<dbReference type="Gene3D" id="3.90.180.10">
    <property type="entry name" value="Medium-chain alcohol dehydrogenases, catalytic domain"/>
    <property type="match status" value="1"/>
</dbReference>
<reference evidence="1" key="1">
    <citation type="submission" date="2021-05" db="EMBL/GenBank/DDBJ databases">
        <title>Pangenome of Leuconostoc gelidum warrants species status for Leuconostoc gelidum subsp. gasicomitatum.</title>
        <authorList>
            <person name="Johansson P."/>
            <person name="Sade E."/>
            <person name="Hultman J."/>
            <person name="Auvinen P."/>
            <person name="Bjorkroth J."/>
        </authorList>
    </citation>
    <scope>NUCLEOTIDE SEQUENCE</scope>
    <source>
        <strain evidence="1">A.21.4</strain>
    </source>
</reference>